<dbReference type="EMBL" id="QJJQ01000004">
    <property type="protein sequence ID" value="PXW88059.1"/>
    <property type="molecule type" value="Genomic_DNA"/>
</dbReference>
<proteinExistence type="predicted"/>
<feature type="domain" description="DUF4190" evidence="2">
    <location>
        <begin position="11"/>
        <end position="72"/>
    </location>
</feature>
<keyword evidence="4" id="KW-1185">Reference proteome</keyword>
<dbReference type="AlphaFoldDB" id="A0A2V3WGX3"/>
<evidence type="ECO:0000256" key="1">
    <source>
        <dbReference type="SAM" id="Phobius"/>
    </source>
</evidence>
<evidence type="ECO:0000313" key="3">
    <source>
        <dbReference type="EMBL" id="PXW88059.1"/>
    </source>
</evidence>
<gene>
    <name evidence="3" type="ORF">DFR56_104211</name>
</gene>
<keyword evidence="1" id="KW-0812">Transmembrane</keyword>
<dbReference type="Proteomes" id="UP000247978">
    <property type="component" value="Unassembled WGS sequence"/>
</dbReference>
<organism evidence="3 4">
    <name type="scientific">Pseudogracilibacillus auburnensis</name>
    <dbReference type="NCBI Taxonomy" id="1494959"/>
    <lineage>
        <taxon>Bacteria</taxon>
        <taxon>Bacillati</taxon>
        <taxon>Bacillota</taxon>
        <taxon>Bacilli</taxon>
        <taxon>Bacillales</taxon>
        <taxon>Bacillaceae</taxon>
        <taxon>Pseudogracilibacillus</taxon>
    </lineage>
</organism>
<keyword evidence="1" id="KW-1133">Transmembrane helix</keyword>
<dbReference type="InterPro" id="IPR025241">
    <property type="entry name" value="DUF4190"/>
</dbReference>
<reference evidence="3 4" key="1">
    <citation type="submission" date="2018-05" db="EMBL/GenBank/DDBJ databases">
        <title>Genomic Encyclopedia of Type Strains, Phase IV (KMG-IV): sequencing the most valuable type-strain genomes for metagenomic binning, comparative biology and taxonomic classification.</title>
        <authorList>
            <person name="Goeker M."/>
        </authorList>
    </citation>
    <scope>NUCLEOTIDE SEQUENCE [LARGE SCALE GENOMIC DNA]</scope>
    <source>
        <strain evidence="3 4">DSM 28556</strain>
    </source>
</reference>
<name>A0A2V3WGX3_9BACI</name>
<comment type="caution">
    <text evidence="3">The sequence shown here is derived from an EMBL/GenBank/DDBJ whole genome shotgun (WGS) entry which is preliminary data.</text>
</comment>
<dbReference type="Pfam" id="PF13828">
    <property type="entry name" value="DUF4190"/>
    <property type="match status" value="1"/>
</dbReference>
<feature type="transmembrane region" description="Helical" evidence="1">
    <location>
        <begin position="12"/>
        <end position="38"/>
    </location>
</feature>
<evidence type="ECO:0000313" key="4">
    <source>
        <dbReference type="Proteomes" id="UP000247978"/>
    </source>
</evidence>
<protein>
    <submittedName>
        <fullName evidence="3">Uncharacterized protein DUF4190</fullName>
    </submittedName>
</protein>
<feature type="transmembrane region" description="Helical" evidence="1">
    <location>
        <begin position="59"/>
        <end position="87"/>
    </location>
</feature>
<sequence length="93" mass="9893">MENEVKTNSNAILSLVLGALALTIPFVGFITGIIGIIISLKATKQIKATNENGQGVATAGLVCSIVGLVLQLFAIIAFLLFMLLIFVDTMTYY</sequence>
<evidence type="ECO:0000259" key="2">
    <source>
        <dbReference type="Pfam" id="PF13828"/>
    </source>
</evidence>
<dbReference type="RefSeq" id="WP_110394877.1">
    <property type="nucleotide sequence ID" value="NZ_JADIJL010000030.1"/>
</dbReference>
<accession>A0A2V3WGX3</accession>
<keyword evidence="1" id="KW-0472">Membrane</keyword>